<evidence type="ECO:0000256" key="1">
    <source>
        <dbReference type="SAM" id="SignalP"/>
    </source>
</evidence>
<evidence type="ECO:0000313" key="3">
    <source>
        <dbReference type="EMBL" id="MBB5220041.1"/>
    </source>
</evidence>
<evidence type="ECO:0000313" key="4">
    <source>
        <dbReference type="EMBL" id="QOS40646.1"/>
    </source>
</evidence>
<dbReference type="Proteomes" id="UP000578697">
    <property type="component" value="Unassembled WGS sequence"/>
</dbReference>
<organism evidence="3 5">
    <name type="scientific">Treponema rectale</name>
    <dbReference type="NCBI Taxonomy" id="744512"/>
    <lineage>
        <taxon>Bacteria</taxon>
        <taxon>Pseudomonadati</taxon>
        <taxon>Spirochaetota</taxon>
        <taxon>Spirochaetia</taxon>
        <taxon>Spirochaetales</taxon>
        <taxon>Treponemataceae</taxon>
        <taxon>Treponema</taxon>
    </lineage>
</organism>
<dbReference type="Proteomes" id="UP000593591">
    <property type="component" value="Chromosome"/>
</dbReference>
<dbReference type="Gene3D" id="1.20.144.10">
    <property type="entry name" value="Phosphatidic acid phosphatase type 2/haloperoxidase"/>
    <property type="match status" value="1"/>
</dbReference>
<dbReference type="KEGG" id="trc:DYE49_09305"/>
<keyword evidence="3" id="KW-0378">Hydrolase</keyword>
<feature type="chain" id="PRO_5033941720" evidence="1">
    <location>
        <begin position="25"/>
        <end position="274"/>
    </location>
</feature>
<dbReference type="PANTHER" id="PTHR14969:SF13">
    <property type="entry name" value="AT30094P"/>
    <property type="match status" value="1"/>
</dbReference>
<dbReference type="AlphaFoldDB" id="A0A840SL05"/>
<reference evidence="4 6" key="1">
    <citation type="submission" date="2018-08" db="EMBL/GenBank/DDBJ databases">
        <title>The first complete genome of Treponema rectale (CHPAT), a commensal spirochete of the bovine rectum.</title>
        <authorList>
            <person name="Staton G.J."/>
            <person name="Clegg S.R."/>
            <person name="Carter S.D."/>
            <person name="Radford A.D."/>
            <person name="Darby A."/>
            <person name="Hall N."/>
            <person name="Birtles R.J."/>
            <person name="Evans N.J."/>
        </authorList>
    </citation>
    <scope>NUCLEOTIDE SEQUENCE [LARGE SCALE GENOMIC DNA]</scope>
    <source>
        <strain evidence="4 6">CHPA</strain>
    </source>
</reference>
<gene>
    <name evidence="4" type="ORF">DYE49_09305</name>
    <name evidence="3" type="ORF">HNP77_002431</name>
</gene>
<dbReference type="EMBL" id="JACHFR010000005">
    <property type="protein sequence ID" value="MBB5220041.1"/>
    <property type="molecule type" value="Genomic_DNA"/>
</dbReference>
<keyword evidence="5" id="KW-1185">Reference proteome</keyword>
<dbReference type="SMART" id="SM00014">
    <property type="entry name" value="acidPPc"/>
    <property type="match status" value="1"/>
</dbReference>
<feature type="signal peptide" evidence="1">
    <location>
        <begin position="1"/>
        <end position="24"/>
    </location>
</feature>
<dbReference type="GO" id="GO:0050380">
    <property type="term" value="F:undecaprenyl-diphosphatase activity"/>
    <property type="evidence" value="ECO:0007669"/>
    <property type="project" value="UniProtKB-EC"/>
</dbReference>
<feature type="domain" description="Phosphatidic acid phosphatase type 2/haloperoxidase" evidence="2">
    <location>
        <begin position="121"/>
        <end position="242"/>
    </location>
</feature>
<dbReference type="SUPFAM" id="SSF48317">
    <property type="entry name" value="Acid phosphatase/Vanadium-dependent haloperoxidase"/>
    <property type="match status" value="1"/>
</dbReference>
<evidence type="ECO:0000313" key="6">
    <source>
        <dbReference type="Proteomes" id="UP000593591"/>
    </source>
</evidence>
<dbReference type="InterPro" id="IPR000326">
    <property type="entry name" value="PAP2/HPO"/>
</dbReference>
<reference evidence="3 5" key="2">
    <citation type="submission" date="2020-08" db="EMBL/GenBank/DDBJ databases">
        <title>Genomic Encyclopedia of Type Strains, Phase IV (KMG-IV): sequencing the most valuable type-strain genomes for metagenomic binning, comparative biology and taxonomic classification.</title>
        <authorList>
            <person name="Goeker M."/>
        </authorList>
    </citation>
    <scope>NUCLEOTIDE SEQUENCE [LARGE SCALE GENOMIC DNA]</scope>
    <source>
        <strain evidence="3 5">DSM 103679</strain>
    </source>
</reference>
<protein>
    <submittedName>
        <fullName evidence="4">Phosphatase PAP2 family protein</fullName>
    </submittedName>
    <submittedName>
        <fullName evidence="3">Undecaprenyl-diphosphatase</fullName>
        <ecNumber evidence="3">3.6.1.27</ecNumber>
    </submittedName>
</protein>
<evidence type="ECO:0000259" key="2">
    <source>
        <dbReference type="SMART" id="SM00014"/>
    </source>
</evidence>
<dbReference type="Pfam" id="PF01569">
    <property type="entry name" value="PAP2"/>
    <property type="match status" value="1"/>
</dbReference>
<dbReference type="PANTHER" id="PTHR14969">
    <property type="entry name" value="SPHINGOSINE-1-PHOSPHATE PHOSPHOHYDROLASE"/>
    <property type="match status" value="1"/>
</dbReference>
<evidence type="ECO:0000313" key="5">
    <source>
        <dbReference type="Proteomes" id="UP000578697"/>
    </source>
</evidence>
<dbReference type="EMBL" id="CP031517">
    <property type="protein sequence ID" value="QOS40646.1"/>
    <property type="molecule type" value="Genomic_DNA"/>
</dbReference>
<dbReference type="EC" id="3.6.1.27" evidence="3"/>
<dbReference type="RefSeq" id="WP_184653725.1">
    <property type="nucleotide sequence ID" value="NZ_JACHFR010000005.1"/>
</dbReference>
<keyword evidence="1" id="KW-0732">Signal</keyword>
<sequence>MVLKRILFSAFSVFFLFSASNLNAEIPFKKDALKDGIIFTAGAAVFTAGMLMDEYVEFDYPEVLDKDDINPLDRWSVKGYSKSFGYAGNISYGAGVLLAPELLFSCSYLNDDISGQDLVTIGLMYVESFLYTKGTVNIIKNIVQRPRPYAYYGDVDFFDESVKDRYCSFPSGHTSDAFMSAAFTTYVFHECFPESKWCVPVGIASYAIAGSTAAFRMLSGNHFLTDVLGGAAIGTLYGIGIPYLHKLMYKKSLDSSSTLQITPVPAGLNFTVRF</sequence>
<accession>A0A840SL05</accession>
<proteinExistence type="predicted"/>
<dbReference type="InterPro" id="IPR036938">
    <property type="entry name" value="PAP2/HPO_sf"/>
</dbReference>
<name>A0A840SL05_9SPIR</name>
<dbReference type="GO" id="GO:0042392">
    <property type="term" value="F:sphingosine-1-phosphate phosphatase activity"/>
    <property type="evidence" value="ECO:0007669"/>
    <property type="project" value="TreeGrafter"/>
</dbReference>